<reference evidence="4" key="1">
    <citation type="submission" date="2022-08" db="EMBL/GenBank/DDBJ databases">
        <authorList>
            <person name="Kallberg Y."/>
            <person name="Tangrot J."/>
            <person name="Rosling A."/>
        </authorList>
    </citation>
    <scope>NUCLEOTIDE SEQUENCE</scope>
    <source>
        <strain evidence="4">Wild A</strain>
    </source>
</reference>
<evidence type="ECO:0000313" key="5">
    <source>
        <dbReference type="Proteomes" id="UP001153678"/>
    </source>
</evidence>
<feature type="signal peptide" evidence="3">
    <location>
        <begin position="1"/>
        <end position="19"/>
    </location>
</feature>
<keyword evidence="2" id="KW-1133">Transmembrane helix</keyword>
<dbReference type="OrthoDB" id="10470404at2759"/>
<keyword evidence="5" id="KW-1185">Reference proteome</keyword>
<feature type="transmembrane region" description="Helical" evidence="2">
    <location>
        <begin position="67"/>
        <end position="87"/>
    </location>
</feature>
<dbReference type="Proteomes" id="UP001153678">
    <property type="component" value="Unassembled WGS sequence"/>
</dbReference>
<gene>
    <name evidence="4" type="ORF">FWILDA_LOCUS9928</name>
</gene>
<evidence type="ECO:0000256" key="1">
    <source>
        <dbReference type="SAM" id="MobiDB-lite"/>
    </source>
</evidence>
<evidence type="ECO:0000256" key="2">
    <source>
        <dbReference type="SAM" id="Phobius"/>
    </source>
</evidence>
<keyword evidence="2" id="KW-0472">Membrane</keyword>
<keyword evidence="3" id="KW-0732">Signal</keyword>
<dbReference type="EMBL" id="CAMKVN010002442">
    <property type="protein sequence ID" value="CAI2181128.1"/>
    <property type="molecule type" value="Genomic_DNA"/>
</dbReference>
<dbReference type="AlphaFoldDB" id="A0A9W4SVZ8"/>
<keyword evidence="2" id="KW-0812">Transmembrane</keyword>
<name>A0A9W4SVZ8_9GLOM</name>
<protein>
    <submittedName>
        <fullName evidence="4">11253_t:CDS:1</fullName>
    </submittedName>
</protein>
<proteinExistence type="predicted"/>
<accession>A0A9W4SVZ8</accession>
<evidence type="ECO:0000313" key="4">
    <source>
        <dbReference type="EMBL" id="CAI2181128.1"/>
    </source>
</evidence>
<feature type="chain" id="PRO_5040826290" evidence="3">
    <location>
        <begin position="20"/>
        <end position="116"/>
    </location>
</feature>
<sequence length="116" mass="12988">MKQILRLFIVLVLIAAVIAAPLRKRLGDQQDCKNISKLPDNEAFKDNVPVENNDPNYCPEPATMKQVIKLFLILAFIVTVMAAPMPIEKRLTECPEEEKDEAPVQSLESKGCPEIV</sequence>
<feature type="region of interest" description="Disordered" evidence="1">
    <location>
        <begin position="93"/>
        <end position="116"/>
    </location>
</feature>
<evidence type="ECO:0000256" key="3">
    <source>
        <dbReference type="SAM" id="SignalP"/>
    </source>
</evidence>
<organism evidence="4 5">
    <name type="scientific">Funneliformis geosporum</name>
    <dbReference type="NCBI Taxonomy" id="1117311"/>
    <lineage>
        <taxon>Eukaryota</taxon>
        <taxon>Fungi</taxon>
        <taxon>Fungi incertae sedis</taxon>
        <taxon>Mucoromycota</taxon>
        <taxon>Glomeromycotina</taxon>
        <taxon>Glomeromycetes</taxon>
        <taxon>Glomerales</taxon>
        <taxon>Glomeraceae</taxon>
        <taxon>Funneliformis</taxon>
    </lineage>
</organism>
<comment type="caution">
    <text evidence="4">The sequence shown here is derived from an EMBL/GenBank/DDBJ whole genome shotgun (WGS) entry which is preliminary data.</text>
</comment>